<gene>
    <name evidence="2" type="ORF">VV01_05870</name>
</gene>
<evidence type="ECO:0000313" key="3">
    <source>
        <dbReference type="Proteomes" id="UP000037397"/>
    </source>
</evidence>
<feature type="transmembrane region" description="Helical" evidence="1">
    <location>
        <begin position="86"/>
        <end position="109"/>
    </location>
</feature>
<dbReference type="EMBL" id="LAIR01000002">
    <property type="protein sequence ID" value="KNX36780.1"/>
    <property type="molecule type" value="Genomic_DNA"/>
</dbReference>
<keyword evidence="1" id="KW-1133">Transmembrane helix</keyword>
<organism evidence="2 3">
    <name type="scientific">Luteipulveratus halotolerans</name>
    <dbReference type="NCBI Taxonomy" id="1631356"/>
    <lineage>
        <taxon>Bacteria</taxon>
        <taxon>Bacillati</taxon>
        <taxon>Actinomycetota</taxon>
        <taxon>Actinomycetes</taxon>
        <taxon>Micrococcales</taxon>
        <taxon>Dermacoccaceae</taxon>
        <taxon>Luteipulveratus</taxon>
    </lineage>
</organism>
<proteinExistence type="predicted"/>
<dbReference type="AlphaFoldDB" id="A0A0L6CGQ1"/>
<evidence type="ECO:0000256" key="1">
    <source>
        <dbReference type="SAM" id="Phobius"/>
    </source>
</evidence>
<reference evidence="3" key="1">
    <citation type="submission" date="2015-03" db="EMBL/GenBank/DDBJ databases">
        <title>Luteipulveratus halotolerans sp. nov., a novel actinobacterium (Dermacoccaceae) from Sarawak, Malaysia.</title>
        <authorList>
            <person name="Juboi H."/>
            <person name="Basik A."/>
            <person name="Shamsul S.S."/>
            <person name="Arnold P."/>
            <person name="Schmitt E.K."/>
            <person name="Sanglier J.-J."/>
            <person name="Yeo T."/>
        </authorList>
    </citation>
    <scope>NUCLEOTIDE SEQUENCE [LARGE SCALE GENOMIC DNA]</scope>
    <source>
        <strain evidence="3">C296001</strain>
    </source>
</reference>
<feature type="transmembrane region" description="Helical" evidence="1">
    <location>
        <begin position="51"/>
        <end position="74"/>
    </location>
</feature>
<accession>A0A0L6CGQ1</accession>
<keyword evidence="1" id="KW-0812">Transmembrane</keyword>
<name>A0A0L6CGQ1_9MICO</name>
<evidence type="ECO:0000313" key="2">
    <source>
        <dbReference type="EMBL" id="KNX36780.1"/>
    </source>
</evidence>
<feature type="transmembrane region" description="Helical" evidence="1">
    <location>
        <begin position="129"/>
        <end position="150"/>
    </location>
</feature>
<keyword evidence="3" id="KW-1185">Reference proteome</keyword>
<comment type="caution">
    <text evidence="2">The sequence shown here is derived from an EMBL/GenBank/DDBJ whole genome shotgun (WGS) entry which is preliminary data.</text>
</comment>
<sequence>MVLLVLQVAASFAGHLIRREGVRTRETLDLLVVHRLDQLVWPFTDGRSRTLQLAFVAVVVLAAVITGLLTFLSARLLVAGTPAPAVLLLTWMAVVLATTTAQVPWAIVYADQIGGGRAPAYWADVLERAPWWGVLLGWVPALAATIAYAMTNRGRPVTAPHQPAWQPATREERP</sequence>
<dbReference type="STRING" id="1631356.VV01_05870"/>
<protein>
    <submittedName>
        <fullName evidence="2">Uncharacterized protein</fullName>
    </submittedName>
</protein>
<dbReference type="Proteomes" id="UP000037397">
    <property type="component" value="Unassembled WGS sequence"/>
</dbReference>
<keyword evidence="1" id="KW-0472">Membrane</keyword>